<evidence type="ECO:0000313" key="1">
    <source>
        <dbReference type="EMBL" id="GGM18763.1"/>
    </source>
</evidence>
<dbReference type="AlphaFoldDB" id="A0A917TD22"/>
<protein>
    <submittedName>
        <fullName evidence="1">Uncharacterized protein</fullName>
    </submittedName>
</protein>
<keyword evidence="2" id="KW-1185">Reference proteome</keyword>
<gene>
    <name evidence="1" type="ORF">GCM10011594_43550</name>
</gene>
<name>A0A917TD22_9ACTN</name>
<reference evidence="1" key="1">
    <citation type="journal article" date="2014" name="Int. J. Syst. Evol. Microbiol.">
        <title>Complete genome sequence of Corynebacterium casei LMG S-19264T (=DSM 44701T), isolated from a smear-ripened cheese.</title>
        <authorList>
            <consortium name="US DOE Joint Genome Institute (JGI-PGF)"/>
            <person name="Walter F."/>
            <person name="Albersmeier A."/>
            <person name="Kalinowski J."/>
            <person name="Ruckert C."/>
        </authorList>
    </citation>
    <scope>NUCLEOTIDE SEQUENCE</scope>
    <source>
        <strain evidence="1">CGMCC 4.7308</strain>
    </source>
</reference>
<proteinExistence type="predicted"/>
<comment type="caution">
    <text evidence="1">The sequence shown here is derived from an EMBL/GenBank/DDBJ whole genome shotgun (WGS) entry which is preliminary data.</text>
</comment>
<evidence type="ECO:0000313" key="2">
    <source>
        <dbReference type="Proteomes" id="UP000655208"/>
    </source>
</evidence>
<organism evidence="1 2">
    <name type="scientific">Nakamurella endophytica</name>
    <dbReference type="NCBI Taxonomy" id="1748367"/>
    <lineage>
        <taxon>Bacteria</taxon>
        <taxon>Bacillati</taxon>
        <taxon>Actinomycetota</taxon>
        <taxon>Actinomycetes</taxon>
        <taxon>Nakamurellales</taxon>
        <taxon>Nakamurellaceae</taxon>
        <taxon>Nakamurella</taxon>
    </lineage>
</organism>
<reference evidence="1" key="2">
    <citation type="submission" date="2020-09" db="EMBL/GenBank/DDBJ databases">
        <authorList>
            <person name="Sun Q."/>
            <person name="Zhou Y."/>
        </authorList>
    </citation>
    <scope>NUCLEOTIDE SEQUENCE</scope>
    <source>
        <strain evidence="1">CGMCC 4.7308</strain>
    </source>
</reference>
<sequence>MRSSRAALRRSRGSLLGLAVVVVLVGAGWAWWLRYDAGPYIDVQGLRYADVSYDSGPSRGNRHETGPRLNTADALAVAEAINALSTHDHLSGPHSCPVDSEATDTVIFHADQITTAVIDRDGCSRVKVVRRGHRWTLDESYGTVRAAVSAAVTPAHR</sequence>
<accession>A0A917TD22</accession>
<dbReference type="EMBL" id="BMNA01000021">
    <property type="protein sequence ID" value="GGM18763.1"/>
    <property type="molecule type" value="Genomic_DNA"/>
</dbReference>
<dbReference type="Proteomes" id="UP000655208">
    <property type="component" value="Unassembled WGS sequence"/>
</dbReference>